<evidence type="ECO:0000259" key="2">
    <source>
        <dbReference type="Pfam" id="PF06568"/>
    </source>
</evidence>
<reference evidence="3 4" key="1">
    <citation type="submission" date="2016-03" db="EMBL/GenBank/DDBJ databases">
        <title>Draft Genome Sequence of the Strain BR 10245 (Bradyrhizobium sp.) isolated from nodules of Centrolobium paraense.</title>
        <authorList>
            <person name="Simoes-Araujo J.L.Sr."/>
            <person name="Barauna A.C."/>
            <person name="Silva K."/>
            <person name="Zilli J.E."/>
        </authorList>
    </citation>
    <scope>NUCLEOTIDE SEQUENCE [LARGE SCALE GENOMIC DNA]</scope>
    <source>
        <strain evidence="3 4">BR 10245</strain>
    </source>
</reference>
<accession>A0A176Y7T7</accession>
<comment type="caution">
    <text evidence="3">The sequence shown here is derived from an EMBL/GenBank/DDBJ whole genome shotgun (WGS) entry which is preliminary data.</text>
</comment>
<dbReference type="InterPro" id="IPR009506">
    <property type="entry name" value="YjiS-like"/>
</dbReference>
<dbReference type="Proteomes" id="UP000076959">
    <property type="component" value="Unassembled WGS sequence"/>
</dbReference>
<feature type="transmembrane region" description="Helical" evidence="1">
    <location>
        <begin position="12"/>
        <end position="34"/>
    </location>
</feature>
<proteinExistence type="predicted"/>
<sequence>MTDIVRQSATLAAAFPQFVLAVCSTLTVSLWNGIRKRRAMRRAMIELEALDDRALRDMGLNRSDIANAVRGEIDFR</sequence>
<keyword evidence="1" id="KW-0812">Transmembrane</keyword>
<dbReference type="AlphaFoldDB" id="A0A176Y7T7"/>
<keyword evidence="1" id="KW-1133">Transmembrane helix</keyword>
<evidence type="ECO:0000313" key="3">
    <source>
        <dbReference type="EMBL" id="OAE96331.1"/>
    </source>
</evidence>
<dbReference type="Pfam" id="PF06568">
    <property type="entry name" value="YjiS-like"/>
    <property type="match status" value="1"/>
</dbReference>
<protein>
    <recommendedName>
        <fullName evidence="2">YjiS-like domain-containing protein</fullName>
    </recommendedName>
</protein>
<evidence type="ECO:0000313" key="4">
    <source>
        <dbReference type="Proteomes" id="UP000076959"/>
    </source>
</evidence>
<keyword evidence="1" id="KW-0472">Membrane</keyword>
<evidence type="ECO:0000256" key="1">
    <source>
        <dbReference type="SAM" id="Phobius"/>
    </source>
</evidence>
<feature type="domain" description="YjiS-like" evidence="2">
    <location>
        <begin position="30"/>
        <end position="65"/>
    </location>
</feature>
<gene>
    <name evidence="3" type="ORF">AYJ54_36860</name>
</gene>
<organism evidence="3 4">
    <name type="scientific">Bradyrhizobium centrolobii</name>
    <dbReference type="NCBI Taxonomy" id="1505087"/>
    <lineage>
        <taxon>Bacteria</taxon>
        <taxon>Pseudomonadati</taxon>
        <taxon>Pseudomonadota</taxon>
        <taxon>Alphaproteobacteria</taxon>
        <taxon>Hyphomicrobiales</taxon>
        <taxon>Nitrobacteraceae</taxon>
        <taxon>Bradyrhizobium</taxon>
    </lineage>
</organism>
<keyword evidence="4" id="KW-1185">Reference proteome</keyword>
<dbReference type="EMBL" id="LUUB01000131">
    <property type="protein sequence ID" value="OAE96331.1"/>
    <property type="molecule type" value="Genomic_DNA"/>
</dbReference>
<name>A0A176Y7T7_9BRAD</name>
<dbReference type="RefSeq" id="WP_063709207.1">
    <property type="nucleotide sequence ID" value="NZ_LUUB01000131.1"/>
</dbReference>